<proteinExistence type="predicted"/>
<evidence type="ECO:0000313" key="2">
    <source>
        <dbReference type="Proteomes" id="UP001596058"/>
    </source>
</evidence>
<evidence type="ECO:0008006" key="3">
    <source>
        <dbReference type="Google" id="ProtNLM"/>
    </source>
</evidence>
<sequence>MAQSPRRQAPACYQLRVGGHLDDHWSAWFGDLTLTHESDGTTSLSGLVSDQAELHGLLMKVRDLGVTLISVAIIDPSDSIDHQ</sequence>
<keyword evidence="2" id="KW-1185">Reference proteome</keyword>
<name>A0ABW1CYI0_9ACTN</name>
<accession>A0ABW1CYI0</accession>
<dbReference type="Proteomes" id="UP001596058">
    <property type="component" value="Unassembled WGS sequence"/>
</dbReference>
<evidence type="ECO:0000313" key="1">
    <source>
        <dbReference type="EMBL" id="MFC5830039.1"/>
    </source>
</evidence>
<dbReference type="EMBL" id="JBHSPA010000050">
    <property type="protein sequence ID" value="MFC5830039.1"/>
    <property type="molecule type" value="Genomic_DNA"/>
</dbReference>
<protein>
    <recommendedName>
        <fullName evidence="3">BON domain-containing protein</fullName>
    </recommendedName>
</protein>
<organism evidence="1 2">
    <name type="scientific">Nonomuraea insulae</name>
    <dbReference type="NCBI Taxonomy" id="1616787"/>
    <lineage>
        <taxon>Bacteria</taxon>
        <taxon>Bacillati</taxon>
        <taxon>Actinomycetota</taxon>
        <taxon>Actinomycetes</taxon>
        <taxon>Streptosporangiales</taxon>
        <taxon>Streptosporangiaceae</taxon>
        <taxon>Nonomuraea</taxon>
    </lineage>
</organism>
<comment type="caution">
    <text evidence="1">The sequence shown here is derived from an EMBL/GenBank/DDBJ whole genome shotgun (WGS) entry which is preliminary data.</text>
</comment>
<dbReference type="RefSeq" id="WP_379519533.1">
    <property type="nucleotide sequence ID" value="NZ_JBHSPA010000050.1"/>
</dbReference>
<reference evidence="2" key="1">
    <citation type="journal article" date="2019" name="Int. J. Syst. Evol. Microbiol.">
        <title>The Global Catalogue of Microorganisms (GCM) 10K type strain sequencing project: providing services to taxonomists for standard genome sequencing and annotation.</title>
        <authorList>
            <consortium name="The Broad Institute Genomics Platform"/>
            <consortium name="The Broad Institute Genome Sequencing Center for Infectious Disease"/>
            <person name="Wu L."/>
            <person name="Ma J."/>
        </authorList>
    </citation>
    <scope>NUCLEOTIDE SEQUENCE [LARGE SCALE GENOMIC DNA]</scope>
    <source>
        <strain evidence="2">CCUG 53903</strain>
    </source>
</reference>
<gene>
    <name evidence="1" type="ORF">ACFPZ3_39800</name>
</gene>